<accession>A0A7C9J224</accession>
<sequence length="168" mass="19144">MTDDLFLRMVSHRQNSAWWYGAHRIAWDQYPTRQAAEIAEYRAIRDLVPLHNVRDNGRRAFAARMDIADHTTGHVEATWADAPRSARRTQKSVAANAHVEPAEYRALEQGESTSFRRELRLGVEYALRRREGSVEAVLSGGEPAPITDEEWGGRLRQAHDAIAIEDRI</sequence>
<keyword evidence="2" id="KW-1185">Reference proteome</keyword>
<reference evidence="1 2" key="1">
    <citation type="submission" date="2020-01" db="EMBL/GenBank/DDBJ databases">
        <title>Herbidospora sp. NEAU-GS84 nov., a novel actinomycete isolated from soil.</title>
        <authorList>
            <person name="Han L."/>
        </authorList>
    </citation>
    <scope>NUCLEOTIDE SEQUENCE [LARGE SCALE GENOMIC DNA]</scope>
    <source>
        <strain evidence="1 2">NEAU-GS84</strain>
    </source>
</reference>
<proteinExistence type="predicted"/>
<dbReference type="RefSeq" id="WP_161478919.1">
    <property type="nucleotide sequence ID" value="NZ_WXEW01000002.1"/>
</dbReference>
<evidence type="ECO:0000313" key="2">
    <source>
        <dbReference type="Proteomes" id="UP000479526"/>
    </source>
</evidence>
<protein>
    <submittedName>
        <fullName evidence="1">Uncharacterized protein</fullName>
    </submittedName>
</protein>
<dbReference type="EMBL" id="WXEW01000002">
    <property type="protein sequence ID" value="NAS21460.1"/>
    <property type="molecule type" value="Genomic_DNA"/>
</dbReference>
<comment type="caution">
    <text evidence="1">The sequence shown here is derived from an EMBL/GenBank/DDBJ whole genome shotgun (WGS) entry which is preliminary data.</text>
</comment>
<evidence type="ECO:0000313" key="1">
    <source>
        <dbReference type="EMBL" id="NAS21460.1"/>
    </source>
</evidence>
<organism evidence="1 2">
    <name type="scientific">Herbidospora solisilvae</name>
    <dbReference type="NCBI Taxonomy" id="2696284"/>
    <lineage>
        <taxon>Bacteria</taxon>
        <taxon>Bacillati</taxon>
        <taxon>Actinomycetota</taxon>
        <taxon>Actinomycetes</taxon>
        <taxon>Streptosporangiales</taxon>
        <taxon>Streptosporangiaceae</taxon>
        <taxon>Herbidospora</taxon>
    </lineage>
</organism>
<dbReference type="AlphaFoldDB" id="A0A7C9J224"/>
<dbReference type="Proteomes" id="UP000479526">
    <property type="component" value="Unassembled WGS sequence"/>
</dbReference>
<name>A0A7C9J224_9ACTN</name>
<gene>
    <name evidence="1" type="ORF">GT755_07140</name>
</gene>